<name>A0ABP6NJY9_9ACTN</name>
<feature type="transmembrane region" description="Helical" evidence="1">
    <location>
        <begin position="130"/>
        <end position="152"/>
    </location>
</feature>
<feature type="transmembrane region" description="Helical" evidence="1">
    <location>
        <begin position="315"/>
        <end position="342"/>
    </location>
</feature>
<feature type="transmembrane region" description="Helical" evidence="1">
    <location>
        <begin position="387"/>
        <end position="406"/>
    </location>
</feature>
<reference evidence="3" key="1">
    <citation type="journal article" date="2019" name="Int. J. Syst. Evol. Microbiol.">
        <title>The Global Catalogue of Microorganisms (GCM) 10K type strain sequencing project: providing services to taxonomists for standard genome sequencing and annotation.</title>
        <authorList>
            <consortium name="The Broad Institute Genomics Platform"/>
            <consortium name="The Broad Institute Genome Sequencing Center for Infectious Disease"/>
            <person name="Wu L."/>
            <person name="Ma J."/>
        </authorList>
    </citation>
    <scope>NUCLEOTIDE SEQUENCE [LARGE SCALE GENOMIC DNA]</scope>
    <source>
        <strain evidence="3">JCM 9373</strain>
    </source>
</reference>
<keyword evidence="1" id="KW-0472">Membrane</keyword>
<organism evidence="2 3">
    <name type="scientific">Planomonospora alba</name>
    <dbReference type="NCBI Taxonomy" id="161354"/>
    <lineage>
        <taxon>Bacteria</taxon>
        <taxon>Bacillati</taxon>
        <taxon>Actinomycetota</taxon>
        <taxon>Actinomycetes</taxon>
        <taxon>Streptosporangiales</taxon>
        <taxon>Streptosporangiaceae</taxon>
        <taxon>Planomonospora</taxon>
    </lineage>
</organism>
<keyword evidence="1" id="KW-0812">Transmembrane</keyword>
<feature type="transmembrane region" description="Helical" evidence="1">
    <location>
        <begin position="270"/>
        <end position="294"/>
    </location>
</feature>
<evidence type="ECO:0000256" key="1">
    <source>
        <dbReference type="SAM" id="Phobius"/>
    </source>
</evidence>
<comment type="caution">
    <text evidence="2">The sequence shown here is derived from an EMBL/GenBank/DDBJ whole genome shotgun (WGS) entry which is preliminary data.</text>
</comment>
<accession>A0ABP6NJY9</accession>
<keyword evidence="3" id="KW-1185">Reference proteome</keyword>
<feature type="transmembrane region" description="Helical" evidence="1">
    <location>
        <begin position="21"/>
        <end position="39"/>
    </location>
</feature>
<evidence type="ECO:0000313" key="2">
    <source>
        <dbReference type="EMBL" id="GAA3150644.1"/>
    </source>
</evidence>
<gene>
    <name evidence="2" type="ORF">GCM10010466_47230</name>
</gene>
<proteinExistence type="predicted"/>
<feature type="transmembrane region" description="Helical" evidence="1">
    <location>
        <begin position="187"/>
        <end position="208"/>
    </location>
</feature>
<feature type="transmembrane region" description="Helical" evidence="1">
    <location>
        <begin position="51"/>
        <end position="71"/>
    </location>
</feature>
<dbReference type="EMBL" id="BAAAUT010000040">
    <property type="protein sequence ID" value="GAA3150644.1"/>
    <property type="molecule type" value="Genomic_DNA"/>
</dbReference>
<feature type="transmembrane region" description="Helical" evidence="1">
    <location>
        <begin position="239"/>
        <end position="264"/>
    </location>
</feature>
<feature type="transmembrane region" description="Helical" evidence="1">
    <location>
        <begin position="164"/>
        <end position="181"/>
    </location>
</feature>
<feature type="transmembrane region" description="Helical" evidence="1">
    <location>
        <begin position="354"/>
        <end position="375"/>
    </location>
</feature>
<keyword evidence="1" id="KW-1133">Transmembrane helix</keyword>
<dbReference type="Proteomes" id="UP001500320">
    <property type="component" value="Unassembled WGS sequence"/>
</dbReference>
<feature type="transmembrane region" description="Helical" evidence="1">
    <location>
        <begin position="91"/>
        <end position="118"/>
    </location>
</feature>
<feature type="transmembrane region" description="Helical" evidence="1">
    <location>
        <begin position="412"/>
        <end position="434"/>
    </location>
</feature>
<evidence type="ECO:0000313" key="3">
    <source>
        <dbReference type="Proteomes" id="UP001500320"/>
    </source>
</evidence>
<protein>
    <submittedName>
        <fullName evidence="2">Uncharacterized protein</fullName>
    </submittedName>
</protein>
<sequence length="446" mass="46827">MQMNTDKTGPARAFASSGTKLALAVFLGGAKGLVFFTAVRDYPTDVASAYGTSLTITLAVMMLGVGLNVIVVQRLAGKATRSGLLPEETGIVRSMAAVAVASTLVLATGVAFAGLAISLLDENGLTSAAYWSRVPSLLLIPVENLISGLLIVRGREGANLRTTLENFILTFLSALVLPWFGLDAVSALIVIGAFCVIIDILTVIRQWVRLGPVGKDLVQALKNGAPEFFSQPAAHLRTMLSAVAGASDGLIMMSSFAVVTALASRVSPEAAAITAVLISVIRTIVVPLKQYGLVAGKLTKAARGPDADPRSHMRLFITMVSAVMTLLGITFIVAPQLIAYAIGIERPSGGAMAAIRISGVQLLMEPLAGFASAALKVLTTPSAAMRPLMISMFGIALPAMLVFHFAGGLTLIVIWSTLLTARLVFCVQVLTIYLRWERNMGVPHAV</sequence>